<comment type="caution">
    <text evidence="2">The sequence shown here is derived from an EMBL/GenBank/DDBJ whole genome shotgun (WGS) entry which is preliminary data.</text>
</comment>
<dbReference type="RefSeq" id="XP_067078651.1">
    <property type="nucleotide sequence ID" value="XM_067222550.1"/>
</dbReference>
<feature type="region of interest" description="Disordered" evidence="1">
    <location>
        <begin position="369"/>
        <end position="390"/>
    </location>
</feature>
<dbReference type="Proteomes" id="UP000195570">
    <property type="component" value="Unassembled WGS sequence"/>
</dbReference>
<dbReference type="EMBL" id="CZPT02000724">
    <property type="protein sequence ID" value="SCU67320.1"/>
    <property type="molecule type" value="Genomic_DNA"/>
</dbReference>
<gene>
    <name evidence="2" type="ORF">TEOVI_000877000</name>
</gene>
<name>A0A1G4I5Z4_TRYEQ</name>
<evidence type="ECO:0000256" key="1">
    <source>
        <dbReference type="SAM" id="MobiDB-lite"/>
    </source>
</evidence>
<feature type="compositionally biased region" description="Basic and acidic residues" evidence="1">
    <location>
        <begin position="369"/>
        <end position="379"/>
    </location>
</feature>
<keyword evidence="3" id="KW-1185">Reference proteome</keyword>
<accession>A0A1G4I5Z4</accession>
<reference evidence="2" key="1">
    <citation type="submission" date="2016-09" db="EMBL/GenBank/DDBJ databases">
        <authorList>
            <person name="Hebert L."/>
            <person name="Moumen B."/>
        </authorList>
    </citation>
    <scope>NUCLEOTIDE SEQUENCE [LARGE SCALE GENOMIC DNA]</scope>
    <source>
        <strain evidence="2">OVI</strain>
    </source>
</reference>
<evidence type="ECO:0000313" key="2">
    <source>
        <dbReference type="EMBL" id="SCU67320.1"/>
    </source>
</evidence>
<evidence type="ECO:0000313" key="3">
    <source>
        <dbReference type="Proteomes" id="UP000195570"/>
    </source>
</evidence>
<dbReference type="GeneID" id="92382704"/>
<protein>
    <submittedName>
        <fullName evidence="2">Uncharacterized protein</fullName>
    </submittedName>
</protein>
<sequence length="390" mass="43557">MVVTLVEPTKWANLIEEYPDTLYSSESAKNVENVLSKTSTRRHQKVLFNAAKPFMPKMIHDCIGTSILNSLVKYGTVTTVDGVCKIVFESCEKILRCRCSPENQRIESLGSLLERIVYRYDCLGNYRQNIIEVLKSLRPSQLMGTPVLLLAAARLLIQNRDFASLVLTNSEARTEFFSASLVRTNRGVVSAFCKILLSEDALKDGEMTGLCSAFIFDSFSGLYEPKATLRPMKDITLLLASCGSIDGVRNLGKSLARWPDIHGRAKGDDYAKIVAHILSRLPDTDSGLPLVKAVLHSEEDINDRLRCRKSSHLHLLASIAEKQSYVQVLSEALGTSVEKKLASAVVQYRRVTKPRVVSTKELLSRKLADMRKGSGENDSARNVSKRFREW</sequence>
<dbReference type="VEuPathDB" id="TriTrypDB:TEOVI_000877000"/>
<organism evidence="2 3">
    <name type="scientific">Trypanosoma equiperdum</name>
    <dbReference type="NCBI Taxonomy" id="5694"/>
    <lineage>
        <taxon>Eukaryota</taxon>
        <taxon>Discoba</taxon>
        <taxon>Euglenozoa</taxon>
        <taxon>Kinetoplastea</taxon>
        <taxon>Metakinetoplastina</taxon>
        <taxon>Trypanosomatida</taxon>
        <taxon>Trypanosomatidae</taxon>
        <taxon>Trypanosoma</taxon>
    </lineage>
</organism>
<dbReference type="AlphaFoldDB" id="A0A1G4I5Z4"/>
<proteinExistence type="predicted"/>